<dbReference type="RefSeq" id="WP_303307356.1">
    <property type="nucleotide sequence ID" value="NZ_JAODOP010000004.1"/>
</dbReference>
<evidence type="ECO:0000313" key="1">
    <source>
        <dbReference type="EMBL" id="MEF3835054.1"/>
    </source>
</evidence>
<dbReference type="Gene3D" id="3.40.630.30">
    <property type="match status" value="1"/>
</dbReference>
<comment type="caution">
    <text evidence="1">The sequence shown here is derived from an EMBL/GenBank/DDBJ whole genome shotgun (WGS) entry which is preliminary data.</text>
</comment>
<name>A0ABU7XWE8_9FLAO</name>
<sequence>MRNYKVVKYSSLHYKEWNAFVLNAKNATFLFHRNFIEYHQDRFEDYSLMVYSNKKLMLILPANIEGQVLYSHQGLSYGSLVLPNKIAFQNVLEGVHALLKFLSNNNINVFVFKQIPKIYNLRPSDEMEYFLFILKAKLFRKDVSMTIPLANKLEFSSLRKRQLKLAMNSGLNFVLNGDMTSFWNEILTPNLKEKHGVKPVHTLSEIMKLREMFPNNIKQYNVYYKDELLAGCTVFETKCVAHAQYMSTRNNNKGALDYLINQLISNVYKDKDYFDFGMSNENQGMNINEGLLQWKQSFGASSVIHDFYQIDVANYTLLKEILI</sequence>
<accession>A0ABU7XWE8</accession>
<dbReference type="InterPro" id="IPR016181">
    <property type="entry name" value="Acyl_CoA_acyltransferase"/>
</dbReference>
<protein>
    <submittedName>
        <fullName evidence="1">GNAT family N-acetyltransferase</fullName>
    </submittedName>
</protein>
<dbReference type="EMBL" id="JAODOP010000004">
    <property type="protein sequence ID" value="MEF3835054.1"/>
    <property type="molecule type" value="Genomic_DNA"/>
</dbReference>
<proteinExistence type="predicted"/>
<dbReference type="Proteomes" id="UP001337305">
    <property type="component" value="Unassembled WGS sequence"/>
</dbReference>
<dbReference type="SUPFAM" id="SSF55729">
    <property type="entry name" value="Acyl-CoA N-acyltransferases (Nat)"/>
    <property type="match status" value="1"/>
</dbReference>
<gene>
    <name evidence="1" type="ORF">N1F79_18120</name>
</gene>
<keyword evidence="2" id="KW-1185">Reference proteome</keyword>
<reference evidence="1 2" key="1">
    <citation type="submission" date="2022-09" db="EMBL/GenBank/DDBJ databases">
        <title>Genome sequencing of Flavivirga sp. MEBiC05379.</title>
        <authorList>
            <person name="Oh H.-M."/>
            <person name="Kwon K.K."/>
            <person name="Park M.J."/>
            <person name="Yang S.-H."/>
        </authorList>
    </citation>
    <scope>NUCLEOTIDE SEQUENCE [LARGE SCALE GENOMIC DNA]</scope>
    <source>
        <strain evidence="1 2">MEBiC05379</strain>
    </source>
</reference>
<organism evidence="1 2">
    <name type="scientific">Flavivirga spongiicola</name>
    <dbReference type="NCBI Taxonomy" id="421621"/>
    <lineage>
        <taxon>Bacteria</taxon>
        <taxon>Pseudomonadati</taxon>
        <taxon>Bacteroidota</taxon>
        <taxon>Flavobacteriia</taxon>
        <taxon>Flavobacteriales</taxon>
        <taxon>Flavobacteriaceae</taxon>
        <taxon>Flavivirga</taxon>
    </lineage>
</organism>
<evidence type="ECO:0000313" key="2">
    <source>
        <dbReference type="Proteomes" id="UP001337305"/>
    </source>
</evidence>